<evidence type="ECO:0000256" key="5">
    <source>
        <dbReference type="SAM" id="MobiDB-lite"/>
    </source>
</evidence>
<evidence type="ECO:0000259" key="10">
    <source>
        <dbReference type="Pfam" id="PF18334"/>
    </source>
</evidence>
<dbReference type="InterPro" id="IPR041106">
    <property type="entry name" value="XRN1_D2_D3"/>
</dbReference>
<dbReference type="PANTHER" id="PTHR12341">
    <property type="entry name" value="5'-&gt;3' EXORIBONUCLEASE"/>
    <property type="match status" value="1"/>
</dbReference>
<feature type="non-terminal residue" evidence="11">
    <location>
        <position position="3361"/>
    </location>
</feature>
<comment type="similarity">
    <text evidence="4">Belongs to the 5'-3' exonuclease family.</text>
</comment>
<feature type="domain" description="Xrn1 helical" evidence="7">
    <location>
        <begin position="2689"/>
        <end position="3095"/>
    </location>
</feature>
<evidence type="ECO:0000313" key="12">
    <source>
        <dbReference type="Proteomes" id="UP000559027"/>
    </source>
</evidence>
<feature type="domain" description="5'-3' exoribonuclease 1 D1" evidence="9">
    <location>
        <begin position="2132"/>
        <end position="2185"/>
    </location>
</feature>
<feature type="domain" description="Exoribonuclease Xrn1 D2/D3" evidence="10">
    <location>
        <begin position="923"/>
        <end position="1028"/>
    </location>
</feature>
<evidence type="ECO:0000256" key="2">
    <source>
        <dbReference type="ARBA" id="ARBA00022801"/>
    </source>
</evidence>
<evidence type="ECO:0000259" key="9">
    <source>
        <dbReference type="Pfam" id="PF18332"/>
    </source>
</evidence>
<feature type="region of interest" description="Disordered" evidence="5">
    <location>
        <begin position="1233"/>
        <end position="1284"/>
    </location>
</feature>
<dbReference type="GO" id="GO:0000956">
    <property type="term" value="P:nuclear-transcribed mRNA catabolic process"/>
    <property type="evidence" value="ECO:0007669"/>
    <property type="project" value="TreeGrafter"/>
</dbReference>
<dbReference type="Pfam" id="PF17846">
    <property type="entry name" value="XRN_M"/>
    <property type="match status" value="3"/>
</dbReference>
<feature type="domain" description="5'-3' exoribonuclease 1 D1" evidence="9">
    <location>
        <begin position="722"/>
        <end position="917"/>
    </location>
</feature>
<dbReference type="GO" id="GO:0004534">
    <property type="term" value="F:5'-3' RNA exonuclease activity"/>
    <property type="evidence" value="ECO:0007669"/>
    <property type="project" value="TreeGrafter"/>
</dbReference>
<feature type="domain" description="Xrn1 helical" evidence="7">
    <location>
        <begin position="1577"/>
        <end position="1971"/>
    </location>
</feature>
<dbReference type="InterPro" id="IPR004859">
    <property type="entry name" value="Xrn1_N"/>
</dbReference>
<feature type="domain" description="Exoribonuclease Xrn1 D2/D3" evidence="10">
    <location>
        <begin position="2232"/>
        <end position="2313"/>
    </location>
</feature>
<evidence type="ECO:0000259" key="6">
    <source>
        <dbReference type="Pfam" id="PF03159"/>
    </source>
</evidence>
<dbReference type="InterPro" id="IPR040992">
    <property type="entry name" value="XRN1_D1"/>
</dbReference>
<feature type="compositionally biased region" description="Polar residues" evidence="5">
    <location>
        <begin position="1238"/>
        <end position="1252"/>
    </location>
</feature>
<dbReference type="CDD" id="cd18673">
    <property type="entry name" value="PIN_XRN1-2-like"/>
    <property type="match status" value="3"/>
</dbReference>
<feature type="domain" description="Xrn1 N-terminal" evidence="6">
    <location>
        <begin position="2411"/>
        <end position="2643"/>
    </location>
</feature>
<feature type="domain" description="Xrn1 N-terminal" evidence="6">
    <location>
        <begin position="1"/>
        <end position="226"/>
    </location>
</feature>
<proteinExistence type="inferred from homology"/>
<feature type="region of interest" description="Disordered" evidence="5">
    <location>
        <begin position="1305"/>
        <end position="1362"/>
    </location>
</feature>
<keyword evidence="1" id="KW-0540">Nuclease</keyword>
<feature type="domain" description="5'-3' exoribonuclease 1 D1" evidence="9">
    <location>
        <begin position="2013"/>
        <end position="2092"/>
    </location>
</feature>
<dbReference type="GO" id="GO:0003723">
    <property type="term" value="F:RNA binding"/>
    <property type="evidence" value="ECO:0007669"/>
    <property type="project" value="TreeGrafter"/>
</dbReference>
<name>A0A8H5CND3_9AGAR</name>
<evidence type="ECO:0000256" key="4">
    <source>
        <dbReference type="ARBA" id="ARBA00038299"/>
    </source>
</evidence>
<dbReference type="OrthoDB" id="372487at2759"/>
<feature type="compositionally biased region" description="Basic and acidic residues" evidence="5">
    <location>
        <begin position="1784"/>
        <end position="1800"/>
    </location>
</feature>
<feature type="domain" description="Exoribonuclease Xrn1 D2/D3" evidence="10">
    <location>
        <begin position="1030"/>
        <end position="1123"/>
    </location>
</feature>
<evidence type="ECO:0000313" key="11">
    <source>
        <dbReference type="EMBL" id="KAF5344439.1"/>
    </source>
</evidence>
<evidence type="ECO:0000256" key="1">
    <source>
        <dbReference type="ARBA" id="ARBA00022722"/>
    </source>
</evidence>
<dbReference type="InterPro" id="IPR047008">
    <property type="entry name" value="XRN1_SH3_sf"/>
</dbReference>
<dbReference type="Pfam" id="PF18334">
    <property type="entry name" value="XRN1_D2_D3"/>
    <property type="match status" value="3"/>
</dbReference>
<gene>
    <name evidence="11" type="ORF">D9756_011290</name>
</gene>
<evidence type="ECO:0000256" key="3">
    <source>
        <dbReference type="ARBA" id="ARBA00022839"/>
    </source>
</evidence>
<organism evidence="11 12">
    <name type="scientific">Leucocoprinus leucothites</name>
    <dbReference type="NCBI Taxonomy" id="201217"/>
    <lineage>
        <taxon>Eukaryota</taxon>
        <taxon>Fungi</taxon>
        <taxon>Dikarya</taxon>
        <taxon>Basidiomycota</taxon>
        <taxon>Agaricomycotina</taxon>
        <taxon>Agaricomycetes</taxon>
        <taxon>Agaricomycetidae</taxon>
        <taxon>Agaricales</taxon>
        <taxon>Agaricineae</taxon>
        <taxon>Agaricaceae</taxon>
        <taxon>Leucocoprinus</taxon>
    </lineage>
</organism>
<dbReference type="InterPro" id="IPR041412">
    <property type="entry name" value="Xrn1_helical"/>
</dbReference>
<dbReference type="EMBL" id="JAACJO010000064">
    <property type="protein sequence ID" value="KAF5344439.1"/>
    <property type="molecule type" value="Genomic_DNA"/>
</dbReference>
<feature type="compositionally biased region" description="Low complexity" evidence="5">
    <location>
        <begin position="1754"/>
        <end position="1763"/>
    </location>
</feature>
<feature type="compositionally biased region" description="Polar residues" evidence="5">
    <location>
        <begin position="1268"/>
        <end position="1284"/>
    </location>
</feature>
<dbReference type="InterPro" id="IPR047007">
    <property type="entry name" value="XRN1_D1_sf"/>
</dbReference>
<feature type="domain" description="Xrn1 N-terminal" evidence="6">
    <location>
        <begin position="1353"/>
        <end position="1531"/>
    </location>
</feature>
<keyword evidence="2" id="KW-0378">Hydrolase</keyword>
<dbReference type="GO" id="GO:0016075">
    <property type="term" value="P:rRNA catabolic process"/>
    <property type="evidence" value="ECO:0007669"/>
    <property type="project" value="TreeGrafter"/>
</dbReference>
<dbReference type="Pfam" id="PF03159">
    <property type="entry name" value="XRN_N"/>
    <property type="match status" value="3"/>
</dbReference>
<feature type="region of interest" description="Disordered" evidence="5">
    <location>
        <begin position="2864"/>
        <end position="2888"/>
    </location>
</feature>
<dbReference type="Pfam" id="PF18332">
    <property type="entry name" value="XRN1_D1"/>
    <property type="match status" value="4"/>
</dbReference>
<reference evidence="11 12" key="1">
    <citation type="journal article" date="2020" name="ISME J.">
        <title>Uncovering the hidden diversity of litter-decomposition mechanisms in mushroom-forming fungi.</title>
        <authorList>
            <person name="Floudas D."/>
            <person name="Bentzer J."/>
            <person name="Ahren D."/>
            <person name="Johansson T."/>
            <person name="Persson P."/>
            <person name="Tunlid A."/>
        </authorList>
    </citation>
    <scope>NUCLEOTIDE SEQUENCE [LARGE SCALE GENOMIC DNA]</scope>
    <source>
        <strain evidence="11 12">CBS 146.42</strain>
    </source>
</reference>
<dbReference type="InterPro" id="IPR027073">
    <property type="entry name" value="5_3_exoribonuclease"/>
</dbReference>
<keyword evidence="12" id="KW-1185">Reference proteome</keyword>
<dbReference type="PANTHER" id="PTHR12341:SF7">
    <property type="entry name" value="5'-3' EXORIBONUCLEASE 1"/>
    <property type="match status" value="1"/>
</dbReference>
<feature type="region of interest" description="Disordered" evidence="5">
    <location>
        <begin position="1742"/>
        <end position="1806"/>
    </location>
</feature>
<keyword evidence="3" id="KW-0269">Exonuclease</keyword>
<evidence type="ECO:0000259" key="8">
    <source>
        <dbReference type="Pfam" id="PF18129"/>
    </source>
</evidence>
<evidence type="ECO:0000259" key="7">
    <source>
        <dbReference type="Pfam" id="PF17846"/>
    </source>
</evidence>
<dbReference type="FunFam" id="3.40.50.12390:FF:000002">
    <property type="entry name" value="5'-3' exoribonuclease 1"/>
    <property type="match status" value="1"/>
</dbReference>
<feature type="domain" description="5'-3' exoribonuclease 1 D1" evidence="9">
    <location>
        <begin position="3135"/>
        <end position="3326"/>
    </location>
</feature>
<dbReference type="Gene3D" id="3.40.50.12390">
    <property type="match status" value="6"/>
</dbReference>
<comment type="caution">
    <text evidence="11">The sequence shown here is derived from an EMBL/GenBank/DDBJ whole genome shotgun (WGS) entry which is preliminary data.</text>
</comment>
<dbReference type="GO" id="GO:0005634">
    <property type="term" value="C:nucleus"/>
    <property type="evidence" value="ECO:0007669"/>
    <property type="project" value="TreeGrafter"/>
</dbReference>
<accession>A0A8H5CND3</accession>
<dbReference type="Gene3D" id="2.30.30.750">
    <property type="match status" value="1"/>
</dbReference>
<dbReference type="Proteomes" id="UP000559027">
    <property type="component" value="Unassembled WGS sequence"/>
</dbReference>
<dbReference type="Gene3D" id="1.25.40.1050">
    <property type="match status" value="3"/>
</dbReference>
<feature type="compositionally biased region" description="Polar residues" evidence="5">
    <location>
        <begin position="1319"/>
        <end position="1355"/>
    </location>
</feature>
<dbReference type="Gene3D" id="2.170.260.40">
    <property type="match status" value="4"/>
</dbReference>
<dbReference type="InterPro" id="IPR041385">
    <property type="entry name" value="SH3_12"/>
</dbReference>
<dbReference type="Pfam" id="PF18129">
    <property type="entry name" value="SH3_12"/>
    <property type="match status" value="1"/>
</dbReference>
<feature type="domain" description="5'-3' exoribonuclease 1 SH3-like" evidence="8">
    <location>
        <begin position="1151"/>
        <end position="1217"/>
    </location>
</feature>
<protein>
    <submittedName>
        <fullName evidence="11">Uncharacterized protein</fullName>
    </submittedName>
</protein>
<feature type="domain" description="Xrn1 helical" evidence="7">
    <location>
        <begin position="275"/>
        <end position="674"/>
    </location>
</feature>
<sequence length="3361" mass="382607">MGIPKFFRCISERYPLVSQLIEGNKIPEFDNLYLDFNGIIHQCSHPIDDPKLRITEDQIFLSIFLYIDHLFNKIRPQKLFYIAVDGVAPRAKMNQQRSRRFRAAKEAADLRKKEEMSGQVLSDEKAFDSNCVTPGTPFMTRLSERLLYYINKKITDDINWRNIQVILSGSDVPGEGEHKIIEYIRFSRTQPGYDPNTRHCLYGLDADLIMLGLSTHEPHFCLLREEVKFGPDSHKKGRGSRSLEATNFYLLHLSLMREYLDIEFRELEQKLPFEYNLENVIDDFVLLAVFVGNDFLPDLPGFHISQNGLENLFDMYKKVLPTLDGYVNESGTISLKRLQVLLDEMAQVDQKAFEKEYAYLKGLNRKKENRMGEMERSELTALTHSERSILDQVKGYILTNQTGPLKPLSMSNVFSIRERAFITRLAQDLDLELRWDGFDEDGNNIVTWTLREIPDDDGIDPVRFDENSEESSDDVNTRLGVYDDVPTLDEEGRGGFEDGYEDSVKEKLDEWKKRYYGGKLRISYKKPEELKEVVGRYMEGIQWVIQYYYGSVPSWSWFYNHHYAPRVSDLRCVEDMKSNFNVGKPFLPFEQLMAVLPPASMEHVPLAYRDLMTGPNSPIQDFYPTSFELDLNGKKRDWEAVVKIPFVEEERLLHAMQTREHRLMPEEKRRNVASNPIKLSHTFFEVSVYQSPNPRFPNISRCHCKMEPLESTVSDGSQSLSGLCDNVLLGSQSPAGFPSLASRPHSATLDHHNVNVYGPESSVHKSRNKSVMVKIDNPFEGLTTEEIAECTIGERIFTGWPFVWEGVVTAISDSSSRYERAPSSWNSTSGVVSVRHNLRDVAAWRTKAERHEWIQFHRRGVSIGQVEVLLHVKPLIGITTLATGESVKQYGPDSDAVECPLQACLRSINREDPRFIEAGPSRLEDLFPKDTPAFFLGDSAYGALAHVTVIRDSSLSILVEYMPSAESENEQLKTFVKAQASSNYLPSYKVATLLRMSPLSLSKITSSLPVAIRPNEHKVNIGLDLKFDRSDKAVELLRVYKATFPEIFGSLEFIGDGIPLASDLFKNCDPEKRLGEVRAWLEARGVRELEQAPLSYEQLSKDAILGLEQRLDSIAATASESTQPAKEIVVENHKFSAILKPEHAASRLENQKFALGDRVRMVRNSGPVPLAAKGVVVGHDENSIDVLWDEPFMLGTMLDGRCSEYRGMTVDPKSCLNLTNPQFVVSMDALPSPVTPPRNFSTSSYHSPQGQLSFPPGLNHSARGRSAWDSSHTPSSRFVSTPAISPTHFPISLNDVTAWGATTQHTAPTRTSHPDRQQKSSPSLQEDSSTGWQTVTKRGRPSTNTASHMSSTSPRASDGTDFRSEEDIFSSIFRYVDYLFDKIHPKHVFFIAVDGVSPRAKMRLLRQRGFLDAKMQERAEQNGEKLSEGQQFDIYCIQPGTPFMIRLSEHLRYYINKKITDDANWRNVEVILSGPDVPGEGEHKIMEYIRASRAKKDYSQSTRHCVYGTDADLIMLGLSSHELHFSVLREKSRFSDLRQNGTRSFDSMCFCLLHLSLMREYLDLDFHNLVPMLPFEYNLENIIDDFILLTLFLGNDFLPYLPLFRMHRNGLESLLDIYKRVLPTLDGYLNIDGTISLKRLQALFIEMAHFERQYLEKMLTEESTPLVLTEPEREILSQVKAYVLSTRSGSPVEPSNLSMINNFSARERAFIRHLANVFHLKVHWDKSDADGNNIITWALHEAPDEDRTEDTHAGDSSSQGSSDDSGDDDGETGKGTSTAPALKQYDESSKLDGTNNREPEQTEESVEERFLKWKSSYYEDRFDIPDSKPDEMRELVYRYIEGLEWIVRYYYKGVPSWSWFYNYHYSPRVSDLLDIEQLTFNFDVGRPFKPFEQLVAMMSPAQIEHVPPTYRDLLTMSDSPILDLYPTRFEVEVTTKRVAKVPFIDEDRLLRAMEAIEYKLTPEEKRRNVHQQPSNPHSDILPHIYDCHADMEPLTFGVLSSVQSLPGLGSDSFGTQSSPGFPSFKTIPHSAVLDFHSVNVHRPPATENSELRNKSIIVKVDNQYEGLSAQEIAERTIGERTFIGWPYSREGLWRSPLEGGIYTAFHTRFKPVEEQGRAPGTDLLGSWDIDRSVEVLLLVRPLLGIQMSETGATTEEYVAESDAVDFPVQMCVMTVDLEDPRFVEKDTAYGSLARATATEDTNLTVLVEWTPQETTELQEIASLVNRTTIGPDSIRVNIGLDLKFDGKGIKVAGYTKREGRHWQYSDKAIALVKSYQAEFPEIFECLDTVGFDTPPASKVFKNSEPRKRTREVVQCALGTILYNIEPELRELKVARPFIPKPTVIFVKWLHGPSSDGHCLSCSPYAPQTIPSPSLLLHYTRYPRFMSNWFLLGVLRIDEGTWIISSSITLPSERYPLIAKEVEGNRIPEFDNFYLDFNEIIHQSAQLSNGTDFQSEEEIFSSVFRYVDYLFGMIRPRQVFFIAVDGVSPRAKMRVLWQRAFLDAKLDQELKEEAERNGEIPSQGRILMSIAFSQVLPKNFSSSFASELTSVQGTPFMTRISEHLHYYVSQKITEDETWHNIEVVLSGPDVPGEGKHKIMEYIRASRTQQGYNQNTRHCVYGSDADLVVRGLSSHEPFFSVLREKSRFSFLRQNGARSFDEMRFTILHLSLLREYLDLEFCNLAPMLPFEYSLENIIDDFILLTLFLGNDFLPYLPPFHMPHNRFESLLEIYKDALPALDGYLNMGGTISLKRLQILQNKMALFERQYMEKRLTEKFTRVWTEQEREIFRQVKAYVLSTRLRSPAEPSSLSMMNNFSARECAFIRHIAGVSGLKVHWDKCDADGNDIIIWTSDDALDEDLVKDTHVGNRSSMGDSDDSVDNSGGTGKSTVTAPVLNRYDELLKLDRTTDQEPGPTDDSVGKEILRWKSNYYEKLGILDSKSDDMKQLVYRYVEGLEWIVRYYYKGIPSWSWVFNYHFSPRVSDLQDIDQLTFNFDVGQPFKPLEQLVAMMSPVQMENVPPTCRGLLTAPDSPILDLYPTEFEVDKRTKVIAKIPFIDEERLIRAMEAIEHKLTPEERYRNRASAALKMTYGTHNSTTLPSPCPDILPHIYDCRTHIEPLTFSASSDVQPLPSLGSTVSADTQSSPGFPSFKTIPHSAVLDFRSVNAHRPPETETSGSRNKSIIVKVNNPHEGLSAQEIAERTIGERIFIEWPSLREGLVTGVSDSTFVYDWPASRGDRPSKVVSIRHSIRSSSQWKNKVERLEQIYLDRGVSTGPVEVLLLVRPLLGMQTSETGATTKEYVVESDTVDFPVQMCVTTVDLEDPRFVEKGPSQLRDLFPEDAQVTYLGDNAYGSSASVAATRDT</sequence>